<accession>A0A9D1F5A1</accession>
<dbReference type="Proteomes" id="UP000823927">
    <property type="component" value="Unassembled WGS sequence"/>
</dbReference>
<keyword evidence="3" id="KW-0378">Hydrolase</keyword>
<dbReference type="InterPro" id="IPR049046">
    <property type="entry name" value="Beta-AFase-like_GH127_middle"/>
</dbReference>
<dbReference type="Pfam" id="PF07944">
    <property type="entry name" value="Beta-AFase-like_GH127_cat"/>
    <property type="match status" value="1"/>
</dbReference>
<dbReference type="InterPro" id="IPR008928">
    <property type="entry name" value="6-hairpin_glycosidase_sf"/>
</dbReference>
<organism evidence="3 4">
    <name type="scientific">Candidatus Scybalocola faecigallinarum</name>
    <dbReference type="NCBI Taxonomy" id="2840941"/>
    <lineage>
        <taxon>Bacteria</taxon>
        <taxon>Bacillati</taxon>
        <taxon>Bacillota</taxon>
        <taxon>Clostridia</taxon>
        <taxon>Lachnospirales</taxon>
        <taxon>Lachnospiraceae</taxon>
        <taxon>Lachnospiraceae incertae sedis</taxon>
        <taxon>Candidatus Scybalocola (ex Gilroy et al. 2021)</taxon>
    </lineage>
</organism>
<gene>
    <name evidence="3" type="ORF">IAB46_06815</name>
</gene>
<evidence type="ECO:0000259" key="2">
    <source>
        <dbReference type="Pfam" id="PF20736"/>
    </source>
</evidence>
<dbReference type="Pfam" id="PF20736">
    <property type="entry name" value="Glyco_hydro127M"/>
    <property type="match status" value="1"/>
</dbReference>
<dbReference type="GO" id="GO:0005975">
    <property type="term" value="P:carbohydrate metabolic process"/>
    <property type="evidence" value="ECO:0007669"/>
    <property type="project" value="InterPro"/>
</dbReference>
<evidence type="ECO:0000259" key="1">
    <source>
        <dbReference type="Pfam" id="PF07944"/>
    </source>
</evidence>
<reference evidence="3" key="1">
    <citation type="submission" date="2020-10" db="EMBL/GenBank/DDBJ databases">
        <authorList>
            <person name="Gilroy R."/>
        </authorList>
    </citation>
    <scope>NUCLEOTIDE SEQUENCE</scope>
    <source>
        <strain evidence="3">CHK178-757</strain>
    </source>
</reference>
<evidence type="ECO:0000313" key="4">
    <source>
        <dbReference type="Proteomes" id="UP000823927"/>
    </source>
</evidence>
<dbReference type="PANTHER" id="PTHR31151:SF0">
    <property type="entry name" value="PROLINE-TRNA LIGASE (DUF1680)"/>
    <property type="match status" value="1"/>
</dbReference>
<dbReference type="AlphaFoldDB" id="A0A9D1F5A1"/>
<dbReference type="SUPFAM" id="SSF48208">
    <property type="entry name" value="Six-hairpin glycosidases"/>
    <property type="match status" value="1"/>
</dbReference>
<name>A0A9D1F5A1_9FIRM</name>
<dbReference type="EMBL" id="DVIT01000026">
    <property type="protein sequence ID" value="HIS47257.1"/>
    <property type="molecule type" value="Genomic_DNA"/>
</dbReference>
<dbReference type="InterPro" id="IPR012878">
    <property type="entry name" value="Beta-AFase-like_GH127_cat"/>
</dbReference>
<sequence>MKRIRQRMLGPEEIIVEDPFIQNSFELERAYLLRLKPQRLLAGFYETAGLEPEAPRYKGWESSEIAGHTMGHYLTALSQAWACTGDEKFLEKIRACVEGLARCQRGDGYVFASPEEIFDRVEQKQPAWVPWYTMHKILSGLISVCRYVHDAAALNVAVKLGGWISRRVLAWSEETKAIVLAVEYGGMNDCLYDLYDLTGDETFFKAAHQFDEIPLFKAMEENRDILNGLHANTTIPKIIGALKRYVVSDETDNLYITAAKNFWDMVTGHHTYITGGNSEWEHFGRPDVLDAERTACNCETCNTYNMLKLSRLLFAVTGEKKYADYDEQAYTNAILSSQNHKTGMTTYFQPMATGYFKVYSRPEDQFWCCTGTGMENFSKPWAGIAFAGEDVLWLNRFENARILWKEGGMDLELCADFLTSDDVVVKILKSGGAERAIAVRIPAWAAAWNVQGETPVPVKEENGYLIFKGCWSEGMSIKLSFGRTLTVHSLPDSDNTAAFVYGPFVLSSDLGTHDLKTTSTGVDVTVPESDDHADDCLLLEGSNDAFEESLGRMAPDGKGRFEFTGADEKKVVFSPHFLKDQERYGIYYRLFKAGSEELERYCQASGRRRKLLESQSEVIPLGNDQYELASRIHGEHTDSTTKSGHRGRMAEIGGWFSYEMQIPDHASVLHMTLEKGVLAGFDVEFRGDETTYTYPAQKALIWDEDDGEFSHWHMKIPGDLQKSVVRVEFSNRCGKAPMELFDEVYISREDDNE</sequence>
<dbReference type="GO" id="GO:0016787">
    <property type="term" value="F:hydrolase activity"/>
    <property type="evidence" value="ECO:0007669"/>
    <property type="project" value="UniProtKB-KW"/>
</dbReference>
<reference evidence="3" key="2">
    <citation type="journal article" date="2021" name="PeerJ">
        <title>Extensive microbial diversity within the chicken gut microbiome revealed by metagenomics and culture.</title>
        <authorList>
            <person name="Gilroy R."/>
            <person name="Ravi A."/>
            <person name="Getino M."/>
            <person name="Pursley I."/>
            <person name="Horton D.L."/>
            <person name="Alikhan N.F."/>
            <person name="Baker D."/>
            <person name="Gharbi K."/>
            <person name="Hall N."/>
            <person name="Watson M."/>
            <person name="Adriaenssens E.M."/>
            <person name="Foster-Nyarko E."/>
            <person name="Jarju S."/>
            <person name="Secka A."/>
            <person name="Antonio M."/>
            <person name="Oren A."/>
            <person name="Chaudhuri R.R."/>
            <person name="La Ragione R."/>
            <person name="Hildebrand F."/>
            <person name="Pallen M.J."/>
        </authorList>
    </citation>
    <scope>NUCLEOTIDE SEQUENCE</scope>
    <source>
        <strain evidence="3">CHK178-757</strain>
    </source>
</reference>
<proteinExistence type="predicted"/>
<comment type="caution">
    <text evidence="3">The sequence shown here is derived from an EMBL/GenBank/DDBJ whole genome shotgun (WGS) entry which is preliminary data.</text>
</comment>
<feature type="domain" description="Non-reducing end beta-L-arabinofuranosidase-like GH127 catalytic" evidence="1">
    <location>
        <begin position="16"/>
        <end position="379"/>
    </location>
</feature>
<evidence type="ECO:0000313" key="3">
    <source>
        <dbReference type="EMBL" id="HIS47257.1"/>
    </source>
</evidence>
<protein>
    <submittedName>
        <fullName evidence="3">Glycoside hydrolase family 127 protein</fullName>
    </submittedName>
</protein>
<dbReference type="PANTHER" id="PTHR31151">
    <property type="entry name" value="PROLINE-TRNA LIGASE (DUF1680)"/>
    <property type="match status" value="1"/>
</dbReference>
<feature type="domain" description="Non-reducing end beta-L-arabinofuranosidase-like GH127 middle" evidence="2">
    <location>
        <begin position="392"/>
        <end position="481"/>
    </location>
</feature>